<protein>
    <submittedName>
        <fullName evidence="3">Uncharacterized protein</fullName>
    </submittedName>
</protein>
<sequence length="103" mass="11829">MDHVEFINLMLSDGNFGFGVVIGSIIGVFLMGRHKDKELQSKLREIKQKDDALDKAERRRVEESKANREEIEKLKEELVNLEARKNKEIASLKISASAKEFKL</sequence>
<dbReference type="EMBL" id="JAQHXR010000001">
    <property type="protein sequence ID" value="MDA3968487.1"/>
    <property type="molecule type" value="Genomic_DNA"/>
</dbReference>
<keyword evidence="2" id="KW-1133">Transmembrane helix</keyword>
<organism evidence="3 4">
    <name type="scientific">Helicobacter ibis</name>
    <dbReference type="NCBI Taxonomy" id="2962633"/>
    <lineage>
        <taxon>Bacteria</taxon>
        <taxon>Pseudomonadati</taxon>
        <taxon>Campylobacterota</taxon>
        <taxon>Epsilonproteobacteria</taxon>
        <taxon>Campylobacterales</taxon>
        <taxon>Helicobacteraceae</taxon>
        <taxon>Helicobacter</taxon>
    </lineage>
</organism>
<dbReference type="Proteomes" id="UP001210261">
    <property type="component" value="Unassembled WGS sequence"/>
</dbReference>
<evidence type="ECO:0000313" key="4">
    <source>
        <dbReference type="Proteomes" id="UP001210261"/>
    </source>
</evidence>
<accession>A0ABT4VD03</accession>
<comment type="caution">
    <text evidence="3">The sequence shown here is derived from an EMBL/GenBank/DDBJ whole genome shotgun (WGS) entry which is preliminary data.</text>
</comment>
<keyword evidence="1" id="KW-0175">Coiled coil</keyword>
<keyword evidence="2" id="KW-0472">Membrane</keyword>
<gene>
    <name evidence="3" type="ORF">PF021_02225</name>
</gene>
<reference evidence="3 4" key="1">
    <citation type="submission" date="2023-01" db="EMBL/GenBank/DDBJ databases">
        <title>Description of Helicobacter ibis sp. nov. isolated from faecal droppings of black-faced ibis (Theristicus melanopis).</title>
        <authorList>
            <person name="Lopez-Cantillo M."/>
            <person name="Vidal-Veuthey B."/>
            <person name="Mella A."/>
            <person name="De La Haba R."/>
            <person name="Collado L."/>
        </authorList>
    </citation>
    <scope>NUCLEOTIDE SEQUENCE [LARGE SCALE GENOMIC DNA]</scope>
    <source>
        <strain evidence="3 4">A82</strain>
    </source>
</reference>
<name>A0ABT4VD03_9HELI</name>
<feature type="coiled-coil region" evidence="1">
    <location>
        <begin position="39"/>
        <end position="91"/>
    </location>
</feature>
<proteinExistence type="predicted"/>
<keyword evidence="4" id="KW-1185">Reference proteome</keyword>
<keyword evidence="2" id="KW-0812">Transmembrane</keyword>
<dbReference type="RefSeq" id="WP_271020774.1">
    <property type="nucleotide sequence ID" value="NZ_JAQHXR010000001.1"/>
</dbReference>
<evidence type="ECO:0000313" key="3">
    <source>
        <dbReference type="EMBL" id="MDA3968487.1"/>
    </source>
</evidence>
<feature type="transmembrane region" description="Helical" evidence="2">
    <location>
        <begin position="15"/>
        <end position="32"/>
    </location>
</feature>
<evidence type="ECO:0000256" key="2">
    <source>
        <dbReference type="SAM" id="Phobius"/>
    </source>
</evidence>
<evidence type="ECO:0000256" key="1">
    <source>
        <dbReference type="SAM" id="Coils"/>
    </source>
</evidence>